<evidence type="ECO:0000256" key="4">
    <source>
        <dbReference type="ARBA" id="ARBA00022840"/>
    </source>
</evidence>
<feature type="domain" description="DNA2/NAM7 helicase-like C-terminal" evidence="6">
    <location>
        <begin position="722"/>
        <end position="919"/>
    </location>
</feature>
<keyword evidence="3" id="KW-0347">Helicase</keyword>
<dbReference type="InterPro" id="IPR045529">
    <property type="entry name" value="DUF6469"/>
</dbReference>
<keyword evidence="10" id="KW-1185">Reference proteome</keyword>
<evidence type="ECO:0000313" key="10">
    <source>
        <dbReference type="Proteomes" id="UP000008827"/>
    </source>
</evidence>
<dbReference type="PaxDb" id="3847-GLYMA14G38960.2"/>
<dbReference type="FunFam" id="3.40.50.300:FF:000326">
    <property type="entry name" value="P-loop containing nucleoside triphosphate hydrolase"/>
    <property type="match status" value="1"/>
</dbReference>
<sequence length="975" mass="111622">MEGLSEDDILSLSDSDSCFEELIEERKTVLRQELAKITCNASEEDDESASFLDIVFSWSLKDALNEDLYKHKVQRIPETFMSTSDYLNSFIPPLIEETRSDLCSSLKGVSRAPICEIWTVIRDRFFKLPNSLFYLIKLKTRTDEVEDEVKEDIGSYEPEPGDIFAFTDIRPKNIGDLINRPKLSYVIAYVCGRKDANTNEIPIRASKCLEMDIEFEFSRLNKNETTQLRSYIEETNQPRNTKQKLYATYLLNLTTNIRIWKALKYKGEEANMNIIKDVLQPDLSRGVDCQNCKCRKSVIPVCKWYPLRSQNLNESQEVAISSCLTMCDHMVTKLIWGPPGTGKTKTLACLLRCLLRVRHRTLACAPTNTAVLEVAARLRNLVNGSLGFDTYGLGDIVLFGNKSRMKVDSYTGLRDVFLDHRVQNLSKCFDPLSGWKHYLESMIQLLEDPKEQYSSYEKEKGIVSFKDFVMQNYPSFGLQFHASKEGWELQSTDSIITEYVMQKRKDIVEQFLLDQQKKKKNMMTMEQFLLHQQEKKKNMMTMEQFIVERFGEFAAKLMFFMQILYTHLPKSFLSLEVVMKMFSVKDILTSLESKLKLILCGCKEEKNIIDCFQSSSGKCLSMLRSVSSAIPNTDFLAKGGIEKFCLQNASIILCTASGSIKLYAEDMTPIKYVIIDEAAQLKECESVIPLKLPGLKHIILVGDEKQLPALVKSKIAEKADFGRSLFERLVLLGDSKHMLNVQYRMHPSISLFPFSEFYDEKISDGPNVLERSYNERFLEGEMYGSYSFINVSKGKEQFGRGGYSSKNMVEAAVISEIIRSLKKEYLRSRKKVSIGIISPYNAQVYEIKEKVEKYNSVSFPDFSFSVRSVDGFQGGEEDIIIISTVRSNGSGKVGFLSNRQRANVALTRARYCLWIIGNATTLVNSDSVWRKVVLDAKIRDCFYNAEDDKKLALAIELELLEESESRFKKLSLWDK</sequence>
<proteinExistence type="predicted"/>
<evidence type="ECO:0000313" key="8">
    <source>
        <dbReference type="EMBL" id="KRH17253.1"/>
    </source>
</evidence>
<keyword evidence="4" id="KW-0067">ATP-binding</keyword>
<feature type="domain" description="DNA2/NAM7 helicase helicase" evidence="5">
    <location>
        <begin position="311"/>
        <end position="714"/>
    </location>
</feature>
<evidence type="ECO:0000259" key="7">
    <source>
        <dbReference type="Pfam" id="PF20073"/>
    </source>
</evidence>
<dbReference type="Gene3D" id="3.40.50.300">
    <property type="entry name" value="P-loop containing nucleotide triphosphate hydrolases"/>
    <property type="match status" value="2"/>
</dbReference>
<dbReference type="OrthoDB" id="6513042at2759"/>
<dbReference type="AlphaFoldDB" id="A0A0R0GQI2"/>
<gene>
    <name evidence="8" type="ORF">GLYMA_14G208700</name>
</gene>
<dbReference type="Gramene" id="KRH17253">
    <property type="protein sequence ID" value="KRH17253"/>
    <property type="gene ID" value="GLYMA_14G208700"/>
</dbReference>
<evidence type="ECO:0000259" key="6">
    <source>
        <dbReference type="Pfam" id="PF13087"/>
    </source>
</evidence>
<dbReference type="STRING" id="3847.A0A0R0GQI2"/>
<reference evidence="8" key="3">
    <citation type="submission" date="2018-07" db="EMBL/GenBank/DDBJ databases">
        <title>WGS assembly of Glycine max.</title>
        <authorList>
            <person name="Schmutz J."/>
            <person name="Cannon S."/>
            <person name="Schlueter J."/>
            <person name="Ma J."/>
            <person name="Mitros T."/>
            <person name="Nelson W."/>
            <person name="Hyten D."/>
            <person name="Song Q."/>
            <person name="Thelen J."/>
            <person name="Cheng J."/>
            <person name="Xu D."/>
            <person name="Hellsten U."/>
            <person name="May G."/>
            <person name="Yu Y."/>
            <person name="Sakurai T."/>
            <person name="Umezawa T."/>
            <person name="Bhattacharyya M."/>
            <person name="Sandhu D."/>
            <person name="Valliyodan B."/>
            <person name="Lindquist E."/>
            <person name="Peto M."/>
            <person name="Grant D."/>
            <person name="Shu S."/>
            <person name="Goodstein D."/>
            <person name="Barry K."/>
            <person name="Futrell-Griggs M."/>
            <person name="Abernathy B."/>
            <person name="Du J."/>
            <person name="Tian Z."/>
            <person name="Zhu L."/>
            <person name="Gill N."/>
            <person name="Joshi T."/>
            <person name="Libault M."/>
            <person name="Sethuraman A."/>
            <person name="Zhang X."/>
            <person name="Shinozaki K."/>
            <person name="Nguyen H."/>
            <person name="Wing R."/>
            <person name="Cregan P."/>
            <person name="Specht J."/>
            <person name="Grimwood J."/>
            <person name="Rokhsar D."/>
            <person name="Stacey G."/>
            <person name="Shoemaker R."/>
            <person name="Jackson S."/>
        </authorList>
    </citation>
    <scope>NUCLEOTIDE SEQUENCE</scope>
    <source>
        <tissue evidence="8">Callus</tissue>
    </source>
</reference>
<keyword evidence="1" id="KW-0547">Nucleotide-binding</keyword>
<accession>A0A0R0GQI2</accession>
<dbReference type="GO" id="GO:0005524">
    <property type="term" value="F:ATP binding"/>
    <property type="evidence" value="ECO:0007669"/>
    <property type="project" value="UniProtKB-KW"/>
</dbReference>
<evidence type="ECO:0000256" key="3">
    <source>
        <dbReference type="ARBA" id="ARBA00022806"/>
    </source>
</evidence>
<dbReference type="Pfam" id="PF13086">
    <property type="entry name" value="AAA_11"/>
    <property type="match status" value="1"/>
</dbReference>
<name>A0A0R0GQI2_SOYBN</name>
<evidence type="ECO:0000256" key="2">
    <source>
        <dbReference type="ARBA" id="ARBA00022801"/>
    </source>
</evidence>
<evidence type="ECO:0008006" key="11">
    <source>
        <dbReference type="Google" id="ProtNLM"/>
    </source>
</evidence>
<dbReference type="Pfam" id="PF13087">
    <property type="entry name" value="AAA_12"/>
    <property type="match status" value="1"/>
</dbReference>
<dbReference type="GO" id="GO:0004386">
    <property type="term" value="F:helicase activity"/>
    <property type="evidence" value="ECO:0007669"/>
    <property type="project" value="UniProtKB-KW"/>
</dbReference>
<dbReference type="PANTHER" id="PTHR10887:SF522">
    <property type="entry name" value="P-LOOP CONTAINING NUCLEOSIDE TRIPHOSPHATE HYDROLASES SUPERFAMILY PROTEIN"/>
    <property type="match status" value="1"/>
</dbReference>
<dbReference type="InterPro" id="IPR041679">
    <property type="entry name" value="DNA2/NAM7-like_C"/>
</dbReference>
<dbReference type="InterPro" id="IPR027417">
    <property type="entry name" value="P-loop_NTPase"/>
</dbReference>
<dbReference type="CDD" id="cd18808">
    <property type="entry name" value="SF1_C_Upf1"/>
    <property type="match status" value="1"/>
</dbReference>
<dbReference type="InterPro" id="IPR041677">
    <property type="entry name" value="DNA2/NAM7_AAA_11"/>
</dbReference>
<organism evidence="8">
    <name type="scientific">Glycine max</name>
    <name type="common">Soybean</name>
    <name type="synonym">Glycine hispida</name>
    <dbReference type="NCBI Taxonomy" id="3847"/>
    <lineage>
        <taxon>Eukaryota</taxon>
        <taxon>Viridiplantae</taxon>
        <taxon>Streptophyta</taxon>
        <taxon>Embryophyta</taxon>
        <taxon>Tracheophyta</taxon>
        <taxon>Spermatophyta</taxon>
        <taxon>Magnoliopsida</taxon>
        <taxon>eudicotyledons</taxon>
        <taxon>Gunneridae</taxon>
        <taxon>Pentapetalae</taxon>
        <taxon>rosids</taxon>
        <taxon>fabids</taxon>
        <taxon>Fabales</taxon>
        <taxon>Fabaceae</taxon>
        <taxon>Papilionoideae</taxon>
        <taxon>50 kb inversion clade</taxon>
        <taxon>NPAAA clade</taxon>
        <taxon>indigoferoid/millettioid clade</taxon>
        <taxon>Phaseoleae</taxon>
        <taxon>Glycine</taxon>
        <taxon>Glycine subgen. Soja</taxon>
    </lineage>
</organism>
<dbReference type="PANTHER" id="PTHR10887">
    <property type="entry name" value="DNA2/NAM7 HELICASE FAMILY"/>
    <property type="match status" value="1"/>
</dbReference>
<dbReference type="InterPro" id="IPR045055">
    <property type="entry name" value="DNA2/NAM7-like"/>
</dbReference>
<dbReference type="Proteomes" id="UP000008827">
    <property type="component" value="Chromosome 14"/>
</dbReference>
<dbReference type="InParanoid" id="A0A0R0GQI2"/>
<dbReference type="GO" id="GO:0016787">
    <property type="term" value="F:hydrolase activity"/>
    <property type="evidence" value="ECO:0007669"/>
    <property type="project" value="UniProtKB-KW"/>
</dbReference>
<reference evidence="9" key="2">
    <citation type="submission" date="2018-02" db="UniProtKB">
        <authorList>
            <consortium name="EnsemblPlants"/>
        </authorList>
    </citation>
    <scope>IDENTIFICATION</scope>
    <source>
        <strain evidence="9">Williams 82</strain>
    </source>
</reference>
<keyword evidence="2" id="KW-0378">Hydrolase</keyword>
<dbReference type="EMBL" id="CM000847">
    <property type="protein sequence ID" value="KRH17253.1"/>
    <property type="molecule type" value="Genomic_DNA"/>
</dbReference>
<dbReference type="InterPro" id="IPR047187">
    <property type="entry name" value="SF1_C_Upf1"/>
</dbReference>
<evidence type="ECO:0000259" key="5">
    <source>
        <dbReference type="Pfam" id="PF13086"/>
    </source>
</evidence>
<dbReference type="GO" id="GO:0005694">
    <property type="term" value="C:chromosome"/>
    <property type="evidence" value="ECO:0007669"/>
    <property type="project" value="UniProtKB-ARBA"/>
</dbReference>
<dbReference type="GO" id="GO:0003723">
    <property type="term" value="F:RNA binding"/>
    <property type="evidence" value="ECO:0000318"/>
    <property type="project" value="GO_Central"/>
</dbReference>
<dbReference type="OMA" id="IWSIDME"/>
<dbReference type="EnsemblPlants" id="KRH17253">
    <property type="protein sequence ID" value="KRH17253"/>
    <property type="gene ID" value="GLYMA_14G208700"/>
</dbReference>
<evidence type="ECO:0000256" key="1">
    <source>
        <dbReference type="ARBA" id="ARBA00022741"/>
    </source>
</evidence>
<protein>
    <recommendedName>
        <fullName evidence="11">Helicase ATP-binding domain-containing protein</fullName>
    </recommendedName>
</protein>
<dbReference type="Pfam" id="PF20073">
    <property type="entry name" value="DUF6469"/>
    <property type="match status" value="1"/>
</dbReference>
<dbReference type="SUPFAM" id="SSF52540">
    <property type="entry name" value="P-loop containing nucleoside triphosphate hydrolases"/>
    <property type="match status" value="1"/>
</dbReference>
<feature type="domain" description="DUF6469" evidence="7">
    <location>
        <begin position="129"/>
        <end position="267"/>
    </location>
</feature>
<reference evidence="8 9" key="1">
    <citation type="journal article" date="2010" name="Nature">
        <title>Genome sequence of the palaeopolyploid soybean.</title>
        <authorList>
            <person name="Schmutz J."/>
            <person name="Cannon S.B."/>
            <person name="Schlueter J."/>
            <person name="Ma J."/>
            <person name="Mitros T."/>
            <person name="Nelson W."/>
            <person name="Hyten D.L."/>
            <person name="Song Q."/>
            <person name="Thelen J.J."/>
            <person name="Cheng J."/>
            <person name="Xu D."/>
            <person name="Hellsten U."/>
            <person name="May G.D."/>
            <person name="Yu Y."/>
            <person name="Sakurai T."/>
            <person name="Umezawa T."/>
            <person name="Bhattacharyya M.K."/>
            <person name="Sandhu D."/>
            <person name="Valliyodan B."/>
            <person name="Lindquist E."/>
            <person name="Peto M."/>
            <person name="Grant D."/>
            <person name="Shu S."/>
            <person name="Goodstein D."/>
            <person name="Barry K."/>
            <person name="Futrell-Griggs M."/>
            <person name="Abernathy B."/>
            <person name="Du J."/>
            <person name="Tian Z."/>
            <person name="Zhu L."/>
            <person name="Gill N."/>
            <person name="Joshi T."/>
            <person name="Libault M."/>
            <person name="Sethuraman A."/>
            <person name="Zhang X.-C."/>
            <person name="Shinozaki K."/>
            <person name="Nguyen H.T."/>
            <person name="Wing R.A."/>
            <person name="Cregan P."/>
            <person name="Specht J."/>
            <person name="Grimwood J."/>
            <person name="Rokhsar D."/>
            <person name="Stacey G."/>
            <person name="Shoemaker R.C."/>
            <person name="Jackson S.A."/>
        </authorList>
    </citation>
    <scope>NUCLEOTIDE SEQUENCE [LARGE SCALE GENOMIC DNA]</scope>
    <source>
        <strain evidence="9">cv. Williams 82</strain>
        <tissue evidence="8">Callus</tissue>
    </source>
</reference>
<evidence type="ECO:0000313" key="9">
    <source>
        <dbReference type="EnsemblPlants" id="KRH17253"/>
    </source>
</evidence>